<keyword evidence="2" id="KW-1185">Reference proteome</keyword>
<sequence length="104" mass="11418">MFTLNASIVQGNSWINTHVSLDSWIPTASTHFVSFIPMLTLNASIVQGNSWINTHVSWISTAGTHSVEVEVLFQVDMEEVQVRISGVEVMDAAEVLIEALGTYP</sequence>
<accession>A0A9N8ZWW5</accession>
<reference evidence="1" key="1">
    <citation type="submission" date="2021-06" db="EMBL/GenBank/DDBJ databases">
        <authorList>
            <person name="Kallberg Y."/>
            <person name="Tangrot J."/>
            <person name="Rosling A."/>
        </authorList>
    </citation>
    <scope>NUCLEOTIDE SEQUENCE</scope>
    <source>
        <strain evidence="1">UK204</strain>
    </source>
</reference>
<protein>
    <submittedName>
        <fullName evidence="1">5553_t:CDS:1</fullName>
    </submittedName>
</protein>
<dbReference type="OrthoDB" id="10596230at2759"/>
<organism evidence="1 2">
    <name type="scientific">Funneliformis caledonium</name>
    <dbReference type="NCBI Taxonomy" id="1117310"/>
    <lineage>
        <taxon>Eukaryota</taxon>
        <taxon>Fungi</taxon>
        <taxon>Fungi incertae sedis</taxon>
        <taxon>Mucoromycota</taxon>
        <taxon>Glomeromycotina</taxon>
        <taxon>Glomeromycetes</taxon>
        <taxon>Glomerales</taxon>
        <taxon>Glomeraceae</taxon>
        <taxon>Funneliformis</taxon>
    </lineage>
</organism>
<dbReference type="EMBL" id="CAJVPQ010000775">
    <property type="protein sequence ID" value="CAG8509446.1"/>
    <property type="molecule type" value="Genomic_DNA"/>
</dbReference>
<name>A0A9N8ZWW5_9GLOM</name>
<evidence type="ECO:0000313" key="1">
    <source>
        <dbReference type="EMBL" id="CAG8509446.1"/>
    </source>
</evidence>
<evidence type="ECO:0000313" key="2">
    <source>
        <dbReference type="Proteomes" id="UP000789570"/>
    </source>
</evidence>
<dbReference type="AlphaFoldDB" id="A0A9N8ZWW5"/>
<comment type="caution">
    <text evidence="1">The sequence shown here is derived from an EMBL/GenBank/DDBJ whole genome shotgun (WGS) entry which is preliminary data.</text>
</comment>
<dbReference type="Proteomes" id="UP000789570">
    <property type="component" value="Unassembled WGS sequence"/>
</dbReference>
<gene>
    <name evidence="1" type="ORF">FCALED_LOCUS4118</name>
</gene>
<proteinExistence type="predicted"/>